<proteinExistence type="predicted"/>
<dbReference type="EMBL" id="JAGYPM010000001">
    <property type="protein sequence ID" value="MBS4189507.1"/>
    <property type="molecule type" value="Genomic_DNA"/>
</dbReference>
<keyword evidence="2" id="KW-1185">Reference proteome</keyword>
<dbReference type="Proteomes" id="UP000681027">
    <property type="component" value="Unassembled WGS sequence"/>
</dbReference>
<sequence>MNKWITMLLSTRILQNIFGRRRNNRGMILASLLGLGVGAAAFGLSRNRNKNMMNPLQNIMNNLQTPFNRQVPNAALTEFAKEITPNKDTLTNK</sequence>
<evidence type="ECO:0008006" key="3">
    <source>
        <dbReference type="Google" id="ProtNLM"/>
    </source>
</evidence>
<name>A0ABS5NNW1_9BACI</name>
<protein>
    <recommendedName>
        <fullName evidence="3">YtxH domain-containing protein</fullName>
    </recommendedName>
</protein>
<organism evidence="1 2">
    <name type="scientific">Cytobacillus citreus</name>
    <dbReference type="NCBI Taxonomy" id="2833586"/>
    <lineage>
        <taxon>Bacteria</taxon>
        <taxon>Bacillati</taxon>
        <taxon>Bacillota</taxon>
        <taxon>Bacilli</taxon>
        <taxon>Bacillales</taxon>
        <taxon>Bacillaceae</taxon>
        <taxon>Cytobacillus</taxon>
    </lineage>
</organism>
<accession>A0ABS5NNW1</accession>
<evidence type="ECO:0000313" key="2">
    <source>
        <dbReference type="Proteomes" id="UP000681027"/>
    </source>
</evidence>
<gene>
    <name evidence="1" type="ORF">KHA94_04675</name>
</gene>
<reference evidence="1 2" key="1">
    <citation type="submission" date="2021-05" db="EMBL/GenBank/DDBJ databases">
        <title>Novel Bacillus species.</title>
        <authorList>
            <person name="Liu G."/>
        </authorList>
    </citation>
    <scope>NUCLEOTIDE SEQUENCE [LARGE SCALE GENOMIC DNA]</scope>
    <source>
        <strain evidence="1 2">FJAT-49705</strain>
    </source>
</reference>
<comment type="caution">
    <text evidence="1">The sequence shown here is derived from an EMBL/GenBank/DDBJ whole genome shotgun (WGS) entry which is preliminary data.</text>
</comment>
<evidence type="ECO:0000313" key="1">
    <source>
        <dbReference type="EMBL" id="MBS4189507.1"/>
    </source>
</evidence>
<dbReference type="RefSeq" id="WP_213100936.1">
    <property type="nucleotide sequence ID" value="NZ_JAGYPM010000001.1"/>
</dbReference>